<name>A0A4U3M8B3_9ACTN</name>
<protein>
    <recommendedName>
        <fullName evidence="3 6">Arabinogalactan endo-beta-1,4-galactanase</fullName>
        <ecNumber evidence="3 6">3.2.1.89</ecNumber>
    </recommendedName>
</protein>
<keyword evidence="6" id="KW-0732">Signal</keyword>
<evidence type="ECO:0000313" key="8">
    <source>
        <dbReference type="Proteomes" id="UP000308705"/>
    </source>
</evidence>
<dbReference type="EC" id="3.2.1.89" evidence="3 6"/>
<dbReference type="Pfam" id="PF07745">
    <property type="entry name" value="Glyco_hydro_53"/>
    <property type="match status" value="1"/>
</dbReference>
<evidence type="ECO:0000256" key="1">
    <source>
        <dbReference type="ARBA" id="ARBA00001695"/>
    </source>
</evidence>
<comment type="similarity">
    <text evidence="2 6">Belongs to the glycosyl hydrolase 53 family.</text>
</comment>
<dbReference type="InterPro" id="IPR017853">
    <property type="entry name" value="GH"/>
</dbReference>
<dbReference type="GO" id="GO:0031218">
    <property type="term" value="F:arabinogalactan endo-1,4-beta-galactosidase activity"/>
    <property type="evidence" value="ECO:0007669"/>
    <property type="project" value="UniProtKB-EC"/>
</dbReference>
<dbReference type="OrthoDB" id="3981930at2"/>
<dbReference type="GO" id="GO:0015926">
    <property type="term" value="F:glucosidase activity"/>
    <property type="evidence" value="ECO:0007669"/>
    <property type="project" value="InterPro"/>
</dbReference>
<proteinExistence type="inferred from homology"/>
<dbReference type="AlphaFoldDB" id="A0A4U3M8B3"/>
<keyword evidence="5 6" id="KW-0326">Glycosidase</keyword>
<dbReference type="PANTHER" id="PTHR34983:SF1">
    <property type="entry name" value="ARABINOGALACTAN ENDO-BETA-1,4-GALACTANASE A"/>
    <property type="match status" value="1"/>
</dbReference>
<sequence>MGCASCAPPDTHRRNQVKRTLVAVTAALSLLGSPAPAQAQPPAPVRGADVSSLAKSEAYGGVYRDAHGRRGDPLRIMRDAGVNHIRLKVWVNPADGYNDKAHVVAVAKRAKALGLKLLVDFHYSDSWADPGKQNKPAAWAALTYDQLRQAVYDHTFDVLNTLKRQGATADLVQIGNELNGGLLWPDGQWDAWPGMAGLLNSGYDAVKAVSRHTKVVIHLANGGDNGLYRWWFDNAATHGIRYDVIGLSYYPYWHGTLEAFQANLNDVAARYGKPVVVAETGYPFTTADKDGWANLVYSAEPYPGYPATPQGQAAFLAKMYEIVRAVPNGLGLGLFYWEATWTGVPGNGWDPADPSSGNAWENQALFDYADRALPGLRTLGGGR</sequence>
<evidence type="ECO:0000256" key="5">
    <source>
        <dbReference type="ARBA" id="ARBA00023295"/>
    </source>
</evidence>
<organism evidence="7 8">
    <name type="scientific">Herbidospora galbida</name>
    <dbReference type="NCBI Taxonomy" id="2575442"/>
    <lineage>
        <taxon>Bacteria</taxon>
        <taxon>Bacillati</taxon>
        <taxon>Actinomycetota</taxon>
        <taxon>Actinomycetes</taxon>
        <taxon>Streptosporangiales</taxon>
        <taxon>Streptosporangiaceae</taxon>
        <taxon>Herbidospora</taxon>
    </lineage>
</organism>
<dbReference type="Gene3D" id="3.20.20.80">
    <property type="entry name" value="Glycosidases"/>
    <property type="match status" value="1"/>
</dbReference>
<evidence type="ECO:0000256" key="2">
    <source>
        <dbReference type="ARBA" id="ARBA00010687"/>
    </source>
</evidence>
<dbReference type="PANTHER" id="PTHR34983">
    <property type="entry name" value="ARABINOGALACTAN ENDO-BETA-1,4-GALACTANASE A"/>
    <property type="match status" value="1"/>
</dbReference>
<dbReference type="EMBL" id="SZQA01000041">
    <property type="protein sequence ID" value="TKK83807.1"/>
    <property type="molecule type" value="Genomic_DNA"/>
</dbReference>
<dbReference type="GO" id="GO:0045490">
    <property type="term" value="P:pectin catabolic process"/>
    <property type="evidence" value="ECO:0007669"/>
    <property type="project" value="TreeGrafter"/>
</dbReference>
<dbReference type="Proteomes" id="UP000308705">
    <property type="component" value="Unassembled WGS sequence"/>
</dbReference>
<gene>
    <name evidence="7" type="ORF">FDA94_32360</name>
</gene>
<dbReference type="SUPFAM" id="SSF51445">
    <property type="entry name" value="(Trans)glycosidases"/>
    <property type="match status" value="1"/>
</dbReference>
<evidence type="ECO:0000256" key="6">
    <source>
        <dbReference type="RuleBase" id="RU361192"/>
    </source>
</evidence>
<keyword evidence="8" id="KW-1185">Reference proteome</keyword>
<evidence type="ECO:0000313" key="7">
    <source>
        <dbReference type="EMBL" id="TKK83807.1"/>
    </source>
</evidence>
<evidence type="ECO:0000256" key="3">
    <source>
        <dbReference type="ARBA" id="ARBA00012556"/>
    </source>
</evidence>
<feature type="chain" id="PRO_5020835508" description="Arabinogalactan endo-beta-1,4-galactanase" evidence="6">
    <location>
        <begin position="40"/>
        <end position="383"/>
    </location>
</feature>
<keyword evidence="4 6" id="KW-0378">Hydrolase</keyword>
<comment type="caution">
    <text evidence="7">The sequence shown here is derived from an EMBL/GenBank/DDBJ whole genome shotgun (WGS) entry which is preliminary data.</text>
</comment>
<comment type="catalytic activity">
    <reaction evidence="1 6">
        <text>The enzyme specifically hydrolyzes (1-&gt;4)-beta-D-galactosidic linkages in type I arabinogalactans.</text>
        <dbReference type="EC" id="3.2.1.89"/>
    </reaction>
</comment>
<feature type="signal peptide" evidence="6">
    <location>
        <begin position="1"/>
        <end position="39"/>
    </location>
</feature>
<reference evidence="7 8" key="1">
    <citation type="submission" date="2019-04" db="EMBL/GenBank/DDBJ databases">
        <title>Herbidospora sp. NEAU-GS14.nov., a novel actinomycete isolated from soil.</title>
        <authorList>
            <person name="Han L."/>
        </authorList>
    </citation>
    <scope>NUCLEOTIDE SEQUENCE [LARGE SCALE GENOMIC DNA]</scope>
    <source>
        <strain evidence="7 8">NEAU-GS14</strain>
    </source>
</reference>
<dbReference type="InterPro" id="IPR011683">
    <property type="entry name" value="Glyco_hydro_53"/>
</dbReference>
<evidence type="ECO:0000256" key="4">
    <source>
        <dbReference type="ARBA" id="ARBA00022801"/>
    </source>
</evidence>
<accession>A0A4U3M8B3</accession>